<proteinExistence type="predicted"/>
<dbReference type="KEGG" id="dmi:Desmer_1240"/>
<dbReference type="Gene3D" id="3.30.160.250">
    <property type="match status" value="1"/>
</dbReference>
<evidence type="ECO:0000313" key="2">
    <source>
        <dbReference type="Proteomes" id="UP000005262"/>
    </source>
</evidence>
<reference evidence="2" key="2">
    <citation type="submission" date="2012-08" db="EMBL/GenBank/DDBJ databases">
        <title>Finished genome of Desulfosporosinus meridiei DSM 13257.</title>
        <authorList>
            <person name="Huntemann M."/>
            <person name="Wei C.-L."/>
            <person name="Han J."/>
            <person name="Detter J.C."/>
            <person name="Han C."/>
            <person name="Davenport K."/>
            <person name="Daligault H."/>
            <person name="Erkkila T."/>
            <person name="Gu W."/>
            <person name="Munk A.C.C."/>
            <person name="Teshima H."/>
            <person name="Xu Y."/>
            <person name="Chain P."/>
            <person name="Tapia R."/>
            <person name="Chen A."/>
            <person name="Krypides N."/>
            <person name="Mavromatis K."/>
            <person name="Markowitz V."/>
            <person name="Szeto E."/>
            <person name="Ivanova N."/>
            <person name="Mikhailova N."/>
            <person name="Ovchinnikova G."/>
            <person name="Pagani I."/>
            <person name="Pati A."/>
            <person name="Goodwin L."/>
            <person name="Peters L."/>
            <person name="Pitluck S."/>
            <person name="Woyke T."/>
            <person name="Pester M."/>
            <person name="Spring S."/>
            <person name="Ollivier B."/>
            <person name="Rattei T."/>
            <person name="Klenk H.-P."/>
            <person name="Wagner M."/>
            <person name="Loy A."/>
        </authorList>
    </citation>
    <scope>NUCLEOTIDE SEQUENCE [LARGE SCALE GENOMIC DNA]</scope>
    <source>
        <strain evidence="2">ATCC BAA-275 / DSM 13257 / NCIMB 13706 / S10</strain>
    </source>
</reference>
<name>J7IX15_DESMD</name>
<keyword evidence="2" id="KW-1185">Reference proteome</keyword>
<dbReference type="InterPro" id="IPR035069">
    <property type="entry name" value="TTHA1013/TTHA0281-like"/>
</dbReference>
<dbReference type="Proteomes" id="UP000005262">
    <property type="component" value="Chromosome"/>
</dbReference>
<dbReference type="RefSeq" id="WP_014902175.1">
    <property type="nucleotide sequence ID" value="NC_018515.1"/>
</dbReference>
<dbReference type="HOGENOM" id="CLU_1583854_0_0_9"/>
<reference evidence="1 2" key="1">
    <citation type="journal article" date="2012" name="J. Bacteriol.">
        <title>Complete genome sequences of Desulfosporosinus orientis DSM765T, Desulfosporosinus youngiae DSM17734T, Desulfosporosinus meridiei DSM13257T, and Desulfosporosinus acidiphilus DSM22704T.</title>
        <authorList>
            <person name="Pester M."/>
            <person name="Brambilla E."/>
            <person name="Alazard D."/>
            <person name="Rattei T."/>
            <person name="Weinmaier T."/>
            <person name="Han J."/>
            <person name="Lucas S."/>
            <person name="Lapidus A."/>
            <person name="Cheng J.F."/>
            <person name="Goodwin L."/>
            <person name="Pitluck S."/>
            <person name="Peters L."/>
            <person name="Ovchinnikova G."/>
            <person name="Teshima H."/>
            <person name="Detter J.C."/>
            <person name="Han C.S."/>
            <person name="Tapia R."/>
            <person name="Land M.L."/>
            <person name="Hauser L."/>
            <person name="Kyrpides N.C."/>
            <person name="Ivanova N.N."/>
            <person name="Pagani I."/>
            <person name="Huntmann M."/>
            <person name="Wei C.L."/>
            <person name="Davenport K.W."/>
            <person name="Daligault H."/>
            <person name="Chain P.S."/>
            <person name="Chen A."/>
            <person name="Mavromatis K."/>
            <person name="Markowitz V."/>
            <person name="Szeto E."/>
            <person name="Mikhailova N."/>
            <person name="Pati A."/>
            <person name="Wagner M."/>
            <person name="Woyke T."/>
            <person name="Ollivier B."/>
            <person name="Klenk H.P."/>
            <person name="Spring S."/>
            <person name="Loy A."/>
        </authorList>
    </citation>
    <scope>NUCLEOTIDE SEQUENCE [LARGE SCALE GENOMIC DNA]</scope>
    <source>
        <strain evidence="2">ATCC BAA-275 / DSM 13257 / NCIMB 13706 / S10</strain>
    </source>
</reference>
<dbReference type="AlphaFoldDB" id="J7IX15"/>
<evidence type="ECO:0000313" key="1">
    <source>
        <dbReference type="EMBL" id="AFQ43256.1"/>
    </source>
</evidence>
<dbReference type="SUPFAM" id="SSF143100">
    <property type="entry name" value="TTHA1013/TTHA0281-like"/>
    <property type="match status" value="1"/>
</dbReference>
<gene>
    <name evidence="1" type="ordered locus">Desmer_1240</name>
</gene>
<organism evidence="1 2">
    <name type="scientific">Desulfosporosinus meridiei (strain ATCC BAA-275 / DSM 13257 / KCTC 12902 / NCIMB 13706 / S10)</name>
    <dbReference type="NCBI Taxonomy" id="768704"/>
    <lineage>
        <taxon>Bacteria</taxon>
        <taxon>Bacillati</taxon>
        <taxon>Bacillota</taxon>
        <taxon>Clostridia</taxon>
        <taxon>Eubacteriales</taxon>
        <taxon>Desulfitobacteriaceae</taxon>
        <taxon>Desulfosporosinus</taxon>
    </lineage>
</organism>
<dbReference type="eggNOG" id="COG1598">
    <property type="taxonomic scope" value="Bacteria"/>
</dbReference>
<sequence length="169" mass="18979">MKNCTLIASPLNEEGLWIAEILEVKGCITQGKDLFEVIQRAEELRDAIETIDGLQFNEEESSENKVEPEKTDEDVIGYFVSHKNKANGSICSSISEVLGIIQEFDSVDDRGTKAFRRHLGIMLTHLSLQTPTLSIGHWTIQCKSMKKQLANAPKWDGWKDKWNGGEESA</sequence>
<protein>
    <submittedName>
        <fullName evidence="1">Uncharacterized protein</fullName>
    </submittedName>
</protein>
<dbReference type="OrthoDB" id="1796280at2"/>
<dbReference type="EMBL" id="CP003629">
    <property type="protein sequence ID" value="AFQ43256.1"/>
    <property type="molecule type" value="Genomic_DNA"/>
</dbReference>
<accession>J7IX15</accession>